<dbReference type="GO" id="GO:0000287">
    <property type="term" value="F:magnesium ion binding"/>
    <property type="evidence" value="ECO:0007669"/>
    <property type="project" value="TreeGrafter"/>
</dbReference>
<dbReference type="STRING" id="2512241.A0A553HXC9"/>
<dbReference type="GO" id="GO:0015087">
    <property type="term" value="F:cobalt ion transmembrane transporter activity"/>
    <property type="evidence" value="ECO:0007669"/>
    <property type="project" value="TreeGrafter"/>
</dbReference>
<accession>A0A553HXC9</accession>
<dbReference type="Pfam" id="PF01544">
    <property type="entry name" value="CorA"/>
    <property type="match status" value="1"/>
</dbReference>
<evidence type="ECO:0000256" key="2">
    <source>
        <dbReference type="SAM" id="Phobius"/>
    </source>
</evidence>
<reference evidence="4" key="1">
    <citation type="submission" date="2019-06" db="EMBL/GenBank/DDBJ databases">
        <title>Draft genome sequence of the griseofulvin-producing fungus Xylaria cubensis strain G536.</title>
        <authorList>
            <person name="Mead M.E."/>
            <person name="Raja H.A."/>
            <person name="Steenwyk J.L."/>
            <person name="Knowles S.L."/>
            <person name="Oberlies N.H."/>
            <person name="Rokas A."/>
        </authorList>
    </citation>
    <scope>NUCLEOTIDE SEQUENCE [LARGE SCALE GENOMIC DNA]</scope>
    <source>
        <strain evidence="4">G536</strain>
    </source>
</reference>
<feature type="transmembrane region" description="Helical" evidence="2">
    <location>
        <begin position="497"/>
        <end position="519"/>
    </location>
</feature>
<dbReference type="InterPro" id="IPR002523">
    <property type="entry name" value="MgTranspt_CorA/ZnTranspt_ZntB"/>
</dbReference>
<protein>
    <submittedName>
        <fullName evidence="3">Uncharacterized protein</fullName>
    </submittedName>
</protein>
<comment type="subcellular location">
    <subcellularLocation>
        <location evidence="1">Cell membrane</location>
        <topology evidence="1">Multi-pass membrane protein</topology>
    </subcellularLocation>
</comment>
<organism evidence="3 4">
    <name type="scientific">Xylaria flabelliformis</name>
    <dbReference type="NCBI Taxonomy" id="2512241"/>
    <lineage>
        <taxon>Eukaryota</taxon>
        <taxon>Fungi</taxon>
        <taxon>Dikarya</taxon>
        <taxon>Ascomycota</taxon>
        <taxon>Pezizomycotina</taxon>
        <taxon>Sordariomycetes</taxon>
        <taxon>Xylariomycetidae</taxon>
        <taxon>Xylariales</taxon>
        <taxon>Xylariaceae</taxon>
        <taxon>Xylaria</taxon>
    </lineage>
</organism>
<evidence type="ECO:0000313" key="4">
    <source>
        <dbReference type="Proteomes" id="UP000319160"/>
    </source>
</evidence>
<feature type="transmembrane region" description="Helical" evidence="2">
    <location>
        <begin position="531"/>
        <end position="554"/>
    </location>
</feature>
<keyword evidence="4" id="KW-1185">Reference proteome</keyword>
<dbReference type="GO" id="GO:0015095">
    <property type="term" value="F:magnesium ion transmembrane transporter activity"/>
    <property type="evidence" value="ECO:0007669"/>
    <property type="project" value="TreeGrafter"/>
</dbReference>
<name>A0A553HXC9_9PEZI</name>
<dbReference type="EMBL" id="VFLP01000035">
    <property type="protein sequence ID" value="TRX92601.1"/>
    <property type="molecule type" value="Genomic_DNA"/>
</dbReference>
<dbReference type="OrthoDB" id="3231000at2759"/>
<comment type="caution">
    <text evidence="3">The sequence shown here is derived from an EMBL/GenBank/DDBJ whole genome shotgun (WGS) entry which is preliminary data.</text>
</comment>
<keyword evidence="2" id="KW-0812">Transmembrane</keyword>
<gene>
    <name evidence="3" type="ORF">FHL15_006528</name>
</gene>
<proteinExistence type="predicted"/>
<dbReference type="Proteomes" id="UP000319160">
    <property type="component" value="Unassembled WGS sequence"/>
</dbReference>
<keyword evidence="2" id="KW-0472">Membrane</keyword>
<dbReference type="PANTHER" id="PTHR46494:SF1">
    <property type="entry name" value="CORA FAMILY METAL ION TRANSPORTER (EUROFUNG)"/>
    <property type="match status" value="1"/>
</dbReference>
<dbReference type="AlphaFoldDB" id="A0A553HXC9"/>
<sequence length="579" mass="67483">MVAQGGRDSWWRADLKNKQYDVFGDAYDDTIYRRLEKAWTKDITTTPYLDWVKNLSESGWIHLRPLADFMFVGATPQLWGDLDPNQGPGKDKEVTSGDEITRRARERERRFAKTNVCRLDYYPNEVKKESFASAQDLQTSLDERIADEIEFRLYVIEDLSRDVIEAFGQKYKIEPDFWRAHIMDFAWSNVRDRWRNPPLLDIVSRHQNWMQLRYVTARYFDANDKSSRKEKSSFTEAAEEAAKFNIFRRVDDDLSNKSYWDKEGAIVGLTRSRATFWLQPSGPQKSTPVDPTVTKGVPLWRGRRTLWPTPEYGQTSPSSPPQQDNFFDHFVFWAQQTKLYPNCEIDHYSKAHVPMQVLLHFVVSEWLTMSDYIKARLNQLDWEIVKPEFFGRGKKGVNDMLEKLHMWRRLVPLYREMVSETIRHTEQFSGRIRMPMTSCKSTDDGKHMLISHYILDLAHVKSQLEEYQNRIDQITSVVTAVISIDNSRRGLQDNRNIGRLTWLATFFIPLSLVAGILSMQSNVADISRNTFVVYFATSLPLGIVIAVAALTLSFSRSLTQHLVKFKGAVWNLRPHQKSH</sequence>
<keyword evidence="2" id="KW-1133">Transmembrane helix</keyword>
<dbReference type="PANTHER" id="PTHR46494">
    <property type="entry name" value="CORA FAMILY METAL ION TRANSPORTER (EUROFUNG)"/>
    <property type="match status" value="1"/>
</dbReference>
<dbReference type="Gene3D" id="1.20.58.340">
    <property type="entry name" value="Magnesium transport protein CorA, transmembrane region"/>
    <property type="match status" value="1"/>
</dbReference>
<evidence type="ECO:0000313" key="3">
    <source>
        <dbReference type="EMBL" id="TRX92601.1"/>
    </source>
</evidence>
<dbReference type="GO" id="GO:0005886">
    <property type="term" value="C:plasma membrane"/>
    <property type="evidence" value="ECO:0007669"/>
    <property type="project" value="UniProtKB-SubCell"/>
</dbReference>
<dbReference type="GO" id="GO:0050897">
    <property type="term" value="F:cobalt ion binding"/>
    <property type="evidence" value="ECO:0007669"/>
    <property type="project" value="TreeGrafter"/>
</dbReference>
<evidence type="ECO:0000256" key="1">
    <source>
        <dbReference type="ARBA" id="ARBA00004651"/>
    </source>
</evidence>